<dbReference type="UniPathway" id="UPA00782"/>
<dbReference type="EMBL" id="FOIT01000004">
    <property type="protein sequence ID" value="SEW06993.1"/>
    <property type="molecule type" value="Genomic_DNA"/>
</dbReference>
<dbReference type="Proteomes" id="UP000243605">
    <property type="component" value="Unassembled WGS sequence"/>
</dbReference>
<dbReference type="GO" id="GO:0016491">
    <property type="term" value="F:oxidoreductase activity"/>
    <property type="evidence" value="ECO:0007669"/>
    <property type="project" value="InterPro"/>
</dbReference>
<reference evidence="8 9" key="1">
    <citation type="submission" date="2016-10" db="EMBL/GenBank/DDBJ databases">
        <authorList>
            <person name="Varghese N."/>
            <person name="Submissions S."/>
        </authorList>
    </citation>
    <scope>NUCLEOTIDE SEQUENCE [LARGE SCALE GENOMIC DNA]</scope>
    <source>
        <strain evidence="8 9">IBRC-M10081</strain>
    </source>
</reference>
<keyword evidence="5" id="KW-0408">Iron</keyword>
<sequence>MELSRFTVTKKVAENRVALFNTHTKALVSIPSERLRDLNNGEGPLEIRENLERLGILVHSREQEFKDFLNFYETIQHSGHVGIWLYLTSDCNLGCPYCYQGLDKPEIKLNRFVVKKLVEKIKELQNPYDEKSLTVTFYGGEPLLNKEVLDETLDIFNDEFREMPRNYYMITNGTKLNNISEVKRWREKGLNGLQITLDGTKEEHDSRRIRLEGKNKGTFDEILNNIQLAKDFIPVDIRINYDEGNVDQISTVIDILKDKKLNVDNISINFAAIFDSDRSDYADEQSLTSAKDEIGYLDSLMRYANDKGFNVAMGFEGPCTIRNFSGLVVYPNGDLYSCPGMSGIPDYKWGNVFTKIDYKRQKEIVYEGIYPECKTCPVLPVCAGGCEWEEIVQTGKQGRHCDYTNLMRKVKLHIEHKIDFENGVSTFTQV</sequence>
<evidence type="ECO:0000256" key="3">
    <source>
        <dbReference type="ARBA" id="ARBA00022691"/>
    </source>
</evidence>
<evidence type="ECO:0000256" key="1">
    <source>
        <dbReference type="ARBA" id="ARBA00001966"/>
    </source>
</evidence>
<dbReference type="GO" id="GO:0051539">
    <property type="term" value="F:4 iron, 4 sulfur cluster binding"/>
    <property type="evidence" value="ECO:0007669"/>
    <property type="project" value="UniProtKB-KW"/>
</dbReference>
<dbReference type="InterPro" id="IPR013785">
    <property type="entry name" value="Aldolase_TIM"/>
</dbReference>
<keyword evidence="2" id="KW-0004">4Fe-4S</keyword>
<evidence type="ECO:0000259" key="7">
    <source>
        <dbReference type="PROSITE" id="PS51918"/>
    </source>
</evidence>
<evidence type="ECO:0000256" key="2">
    <source>
        <dbReference type="ARBA" id="ARBA00022485"/>
    </source>
</evidence>
<evidence type="ECO:0000313" key="8">
    <source>
        <dbReference type="EMBL" id="SEW06993.1"/>
    </source>
</evidence>
<proteinExistence type="predicted"/>
<dbReference type="AlphaFoldDB" id="A0A662Z3Y2"/>
<dbReference type="PANTHER" id="PTHR43787:SF3">
    <property type="entry name" value="ARYLSULFATASE REGULATORY PROTEIN"/>
    <property type="match status" value="1"/>
</dbReference>
<keyword evidence="9" id="KW-1185">Reference proteome</keyword>
<dbReference type="Pfam" id="PF04055">
    <property type="entry name" value="Radical_SAM"/>
    <property type="match status" value="1"/>
</dbReference>
<dbReference type="SFLD" id="SFLDG01067">
    <property type="entry name" value="SPASM/twitch_domain_containing"/>
    <property type="match status" value="1"/>
</dbReference>
<dbReference type="OrthoDB" id="9782387at2"/>
<keyword evidence="6" id="KW-0411">Iron-sulfur</keyword>
<dbReference type="NCBIfam" id="TIGR04085">
    <property type="entry name" value="rSAM_more_4Fe4S"/>
    <property type="match status" value="1"/>
</dbReference>
<protein>
    <recommendedName>
        <fullName evidence="7">Radical SAM core domain-containing protein</fullName>
    </recommendedName>
</protein>
<dbReference type="InterPro" id="IPR023867">
    <property type="entry name" value="Sulphatase_maturase_rSAM"/>
</dbReference>
<organism evidence="8 9">
    <name type="scientific">Aliicoccus persicus</name>
    <dbReference type="NCBI Taxonomy" id="930138"/>
    <lineage>
        <taxon>Bacteria</taxon>
        <taxon>Bacillati</taxon>
        <taxon>Bacillota</taxon>
        <taxon>Bacilli</taxon>
        <taxon>Bacillales</taxon>
        <taxon>Staphylococcaceae</taxon>
        <taxon>Aliicoccus</taxon>
    </lineage>
</organism>
<keyword evidence="3" id="KW-0949">S-adenosyl-L-methionine</keyword>
<keyword evidence="4" id="KW-0479">Metal-binding</keyword>
<dbReference type="SFLD" id="SFLDG01384">
    <property type="entry name" value="thioether_bond_formation_requi"/>
    <property type="match status" value="1"/>
</dbReference>
<dbReference type="GO" id="GO:0046872">
    <property type="term" value="F:metal ion binding"/>
    <property type="evidence" value="ECO:0007669"/>
    <property type="project" value="UniProtKB-KW"/>
</dbReference>
<dbReference type="CDD" id="cd01335">
    <property type="entry name" value="Radical_SAM"/>
    <property type="match status" value="1"/>
</dbReference>
<dbReference type="InterPro" id="IPR058240">
    <property type="entry name" value="rSAM_sf"/>
</dbReference>
<dbReference type="SFLD" id="SFLDG01386">
    <property type="entry name" value="main_SPASM_domain-containing"/>
    <property type="match status" value="1"/>
</dbReference>
<evidence type="ECO:0000256" key="6">
    <source>
        <dbReference type="ARBA" id="ARBA00023014"/>
    </source>
</evidence>
<dbReference type="Gene3D" id="3.20.20.70">
    <property type="entry name" value="Aldolase class I"/>
    <property type="match status" value="1"/>
</dbReference>
<dbReference type="RefSeq" id="WP_091475293.1">
    <property type="nucleotide sequence ID" value="NZ_FOIT01000004.1"/>
</dbReference>
<name>A0A662Z3Y2_9STAP</name>
<dbReference type="InterPro" id="IPR007197">
    <property type="entry name" value="rSAM"/>
</dbReference>
<feature type="domain" description="Radical SAM core" evidence="7">
    <location>
        <begin position="77"/>
        <end position="310"/>
    </location>
</feature>
<evidence type="ECO:0000256" key="4">
    <source>
        <dbReference type="ARBA" id="ARBA00022723"/>
    </source>
</evidence>
<gene>
    <name evidence="8" type="ORF">SAMN05192557_1467</name>
</gene>
<accession>A0A662Z3Y2</accession>
<dbReference type="PANTHER" id="PTHR43787">
    <property type="entry name" value="FEMO COFACTOR BIOSYNTHESIS PROTEIN NIFB-RELATED"/>
    <property type="match status" value="1"/>
</dbReference>
<dbReference type="PROSITE" id="PS51918">
    <property type="entry name" value="RADICAL_SAM"/>
    <property type="match status" value="1"/>
</dbReference>
<dbReference type="InterPro" id="IPR023885">
    <property type="entry name" value="4Fe4S-binding_SPASM_dom"/>
</dbReference>
<dbReference type="SFLD" id="SFLDS00029">
    <property type="entry name" value="Radical_SAM"/>
    <property type="match status" value="1"/>
</dbReference>
<comment type="cofactor">
    <cofactor evidence="1">
        <name>[4Fe-4S] cluster</name>
        <dbReference type="ChEBI" id="CHEBI:49883"/>
    </cofactor>
</comment>
<evidence type="ECO:0000313" key="9">
    <source>
        <dbReference type="Proteomes" id="UP000243605"/>
    </source>
</evidence>
<dbReference type="SUPFAM" id="SSF102114">
    <property type="entry name" value="Radical SAM enzymes"/>
    <property type="match status" value="1"/>
</dbReference>
<evidence type="ECO:0000256" key="5">
    <source>
        <dbReference type="ARBA" id="ARBA00023004"/>
    </source>
</evidence>